<reference evidence="3" key="1">
    <citation type="submission" date="2025-08" db="UniProtKB">
        <authorList>
            <consortium name="RefSeq"/>
        </authorList>
    </citation>
    <scope>IDENTIFICATION</scope>
    <source>
        <tissue evidence="3">Blood</tissue>
    </source>
</reference>
<gene>
    <name evidence="3" type="primary">DISC1</name>
</gene>
<name>A0ABM3NVI1_ACIJB</name>
<organism evidence="2 3">
    <name type="scientific">Acinonyx jubatus</name>
    <name type="common">Cheetah</name>
    <dbReference type="NCBI Taxonomy" id="32536"/>
    <lineage>
        <taxon>Eukaryota</taxon>
        <taxon>Metazoa</taxon>
        <taxon>Chordata</taxon>
        <taxon>Craniata</taxon>
        <taxon>Vertebrata</taxon>
        <taxon>Euteleostomi</taxon>
        <taxon>Mammalia</taxon>
        <taxon>Eutheria</taxon>
        <taxon>Laurasiatheria</taxon>
        <taxon>Carnivora</taxon>
        <taxon>Feliformia</taxon>
        <taxon>Felidae</taxon>
        <taxon>Felinae</taxon>
        <taxon>Acinonyx</taxon>
    </lineage>
</organism>
<dbReference type="PANTHER" id="PTHR14332:SF3">
    <property type="entry name" value="DISRUPTED IN SCHIZOPHRENIA 1 PROTEIN"/>
    <property type="match status" value="1"/>
</dbReference>
<sequence>MLGGGPQGAPAGGGGGHCAAVAPSARISSSGDRHAFPTRPWDHQIIGSRDCLPPAASFRRRRLARRPGYMRGTAGPQIGFLYPAVATPLRAQGAAFGEESLQSESRARHCGLELGGQWRGPSVGSPAASSLTIVGHPGLALTAVRGPSGLFGIQLRADTKLPARLTRSCGPGDTGWQGALPPMDSSEAPGPGREAAGGERAKGTWTKGCLSSEEGNGSRCNLESGPRVPSAPAGSQDGFTSSFSFIQLSLSSAGERGEAEGCPPSRDAEAPCQSPVETEAKDASLDRPHTHPRLLSPHFNVKAAQSLADPAQMAAGSPRLECETRSLPDVDTASSCPLVPSWSKGSGVGDAPRWETLLRRCEPVLLDCLLSDQRQLEVKSLRLKLQKLQEKAVEEDDYDKGPVNKCV</sequence>
<dbReference type="RefSeq" id="XP_053063426.1">
    <property type="nucleotide sequence ID" value="XM_053207451.1"/>
</dbReference>
<keyword evidence="2" id="KW-1185">Reference proteome</keyword>
<feature type="compositionally biased region" description="Basic and acidic residues" evidence="1">
    <location>
        <begin position="278"/>
        <end position="289"/>
    </location>
</feature>
<feature type="region of interest" description="Disordered" evidence="1">
    <location>
        <begin position="170"/>
        <end position="239"/>
    </location>
</feature>
<feature type="region of interest" description="Disordered" evidence="1">
    <location>
        <begin position="254"/>
        <end position="291"/>
    </location>
</feature>
<proteinExistence type="predicted"/>
<protein>
    <submittedName>
        <fullName evidence="3">Disrupted in schizophrenia 1 protein isoform X9</fullName>
    </submittedName>
</protein>
<evidence type="ECO:0000313" key="2">
    <source>
        <dbReference type="Proteomes" id="UP001652583"/>
    </source>
</evidence>
<dbReference type="Proteomes" id="UP001652583">
    <property type="component" value="Chromosome D2"/>
</dbReference>
<accession>A0ABM3NVI1</accession>
<feature type="compositionally biased region" description="Gly residues" evidence="1">
    <location>
        <begin position="1"/>
        <end position="17"/>
    </location>
</feature>
<dbReference type="PANTHER" id="PTHR14332">
    <property type="entry name" value="DISRUPTED IN SCHIZOPHRENIA 1 PROTEIN"/>
    <property type="match status" value="1"/>
</dbReference>
<evidence type="ECO:0000256" key="1">
    <source>
        <dbReference type="SAM" id="MobiDB-lite"/>
    </source>
</evidence>
<dbReference type="GeneID" id="106981647"/>
<feature type="region of interest" description="Disordered" evidence="1">
    <location>
        <begin position="1"/>
        <end position="40"/>
    </location>
</feature>
<evidence type="ECO:0000313" key="3">
    <source>
        <dbReference type="RefSeq" id="XP_053063426.1"/>
    </source>
</evidence>
<dbReference type="InterPro" id="IPR026081">
    <property type="entry name" value="DISC1"/>
</dbReference>